<feature type="binding site" evidence="8">
    <location>
        <begin position="313"/>
        <end position="315"/>
    </location>
    <ligand>
        <name>GTP</name>
        <dbReference type="ChEBI" id="CHEBI:37565"/>
    </ligand>
</feature>
<dbReference type="AlphaFoldDB" id="A0A5C0ATT6"/>
<comment type="function">
    <text evidence="8">An essential GTPase which binds GTP, GDP and possibly (p)ppGpp with moderate affinity, with high nucleotide exchange rates and a fairly low GTP hydrolysis rate. Plays a role in control of the cell cycle, stress response, ribosome biogenesis and in those bacteria that undergo differentiation, in morphogenesis control.</text>
</comment>
<feature type="compositionally biased region" description="Acidic residues" evidence="9">
    <location>
        <begin position="379"/>
        <end position="391"/>
    </location>
</feature>
<sequence>MKFVDEATIEVVAGKGGNGVASFRREKFIPKGGPDGGDGGRGGSIYAVADRNINTLIDYRYARLHRARQGEYGSGSDRFGAAGEDMFLRVPVGTMVFDAETDELLFDLAYHGQQVTLAQGGLGGMGNLHFKSSTNRAPRQFTLGDPGEQKKLRLELKVLADVGLLGLPNAGKSTLISQVSNARPKIADYPFTTLHPNLGVVRTDTQRSFVIADIPGLIEGASEGAGLGHQFLRHLARTRVLLHLVDVAPPDPTADPVADARAIVEELRLYDETLYNKPRWLVLNKLDMVEDPEAMQKKFCEEYGWTGPVFTISALAGLGTRELVFALQDWLDAQRKIEHEVEEAAIAAGHAPALAAALSSGSAVGLGNQAYDMSKAQAEDDEDDEEGDDAR</sequence>
<dbReference type="InterPro" id="IPR027417">
    <property type="entry name" value="P-loop_NTPase"/>
</dbReference>
<proteinExistence type="inferred from homology"/>
<dbReference type="InterPro" id="IPR014100">
    <property type="entry name" value="GTP-bd_Obg/CgtA"/>
</dbReference>
<dbReference type="EC" id="3.6.5.-" evidence="8"/>
<dbReference type="HAMAP" id="MF_01454">
    <property type="entry name" value="GTPase_Obg"/>
    <property type="match status" value="1"/>
</dbReference>
<evidence type="ECO:0000256" key="2">
    <source>
        <dbReference type="ARBA" id="ARBA00022490"/>
    </source>
</evidence>
<dbReference type="GO" id="GO:0000287">
    <property type="term" value="F:magnesium ion binding"/>
    <property type="evidence" value="ECO:0007669"/>
    <property type="project" value="InterPro"/>
</dbReference>
<evidence type="ECO:0000259" key="10">
    <source>
        <dbReference type="PROSITE" id="PS51710"/>
    </source>
</evidence>
<dbReference type="PIRSF" id="PIRSF002401">
    <property type="entry name" value="GTP_bd_Obg/CgtA"/>
    <property type="match status" value="1"/>
</dbReference>
<comment type="similarity">
    <text evidence="1 8">Belongs to the TRAFAC class OBG-HflX-like GTPase superfamily. OBG GTPase family.</text>
</comment>
<evidence type="ECO:0000256" key="6">
    <source>
        <dbReference type="ARBA" id="ARBA00022842"/>
    </source>
</evidence>
<feature type="binding site" evidence="8">
    <location>
        <position position="173"/>
    </location>
    <ligand>
        <name>Mg(2+)</name>
        <dbReference type="ChEBI" id="CHEBI:18420"/>
    </ligand>
</feature>
<dbReference type="CDD" id="cd01898">
    <property type="entry name" value="Obg"/>
    <property type="match status" value="1"/>
</dbReference>
<dbReference type="OrthoDB" id="9807318at2"/>
<dbReference type="Gene3D" id="2.70.210.12">
    <property type="entry name" value="GTP1/OBG domain"/>
    <property type="match status" value="1"/>
</dbReference>
<feature type="region of interest" description="Disordered" evidence="9">
    <location>
        <begin position="371"/>
        <end position="391"/>
    </location>
</feature>
<feature type="binding site" evidence="8">
    <location>
        <begin position="191"/>
        <end position="195"/>
    </location>
    <ligand>
        <name>GTP</name>
        <dbReference type="ChEBI" id="CHEBI:37565"/>
    </ligand>
</feature>
<comment type="subunit">
    <text evidence="8">Monomer.</text>
</comment>
<dbReference type="Pfam" id="PF01926">
    <property type="entry name" value="MMR_HSR1"/>
    <property type="match status" value="1"/>
</dbReference>
<feature type="binding site" evidence="8">
    <location>
        <begin position="166"/>
        <end position="173"/>
    </location>
    <ligand>
        <name>GTP</name>
        <dbReference type="ChEBI" id="CHEBI:37565"/>
    </ligand>
</feature>
<evidence type="ECO:0000256" key="7">
    <source>
        <dbReference type="ARBA" id="ARBA00023134"/>
    </source>
</evidence>
<keyword evidence="7 8" id="KW-0342">GTP-binding</keyword>
<dbReference type="InterPro" id="IPR036726">
    <property type="entry name" value="GTP1_OBG_dom_sf"/>
</dbReference>
<evidence type="ECO:0000256" key="8">
    <source>
        <dbReference type="HAMAP-Rule" id="MF_01454"/>
    </source>
</evidence>
<dbReference type="Proteomes" id="UP000325161">
    <property type="component" value="Chromosome"/>
</dbReference>
<evidence type="ECO:0000256" key="9">
    <source>
        <dbReference type="SAM" id="MobiDB-lite"/>
    </source>
</evidence>
<name>A0A5C0ATT6_9BURK</name>
<evidence type="ECO:0000256" key="3">
    <source>
        <dbReference type="ARBA" id="ARBA00022723"/>
    </source>
</evidence>
<dbReference type="GO" id="GO:0042254">
    <property type="term" value="P:ribosome biogenesis"/>
    <property type="evidence" value="ECO:0007669"/>
    <property type="project" value="UniProtKB-UniRule"/>
</dbReference>
<evidence type="ECO:0000256" key="1">
    <source>
        <dbReference type="ARBA" id="ARBA00007699"/>
    </source>
</evidence>
<feature type="domain" description="Obg" evidence="11">
    <location>
        <begin position="1"/>
        <end position="159"/>
    </location>
</feature>
<evidence type="ECO:0000256" key="5">
    <source>
        <dbReference type="ARBA" id="ARBA00022801"/>
    </source>
</evidence>
<keyword evidence="4 8" id="KW-0547">Nucleotide-binding</keyword>
<feature type="binding site" evidence="8">
    <location>
        <begin position="284"/>
        <end position="287"/>
    </location>
    <ligand>
        <name>GTP</name>
        <dbReference type="ChEBI" id="CHEBI:37565"/>
    </ligand>
</feature>
<dbReference type="PANTHER" id="PTHR11702:SF31">
    <property type="entry name" value="MITOCHONDRIAL RIBOSOME-ASSOCIATED GTPASE 2"/>
    <property type="match status" value="1"/>
</dbReference>
<keyword evidence="5 8" id="KW-0378">Hydrolase</keyword>
<dbReference type="InterPro" id="IPR045086">
    <property type="entry name" value="OBG_GTPase"/>
</dbReference>
<dbReference type="SUPFAM" id="SSF82051">
    <property type="entry name" value="Obg GTP-binding protein N-terminal domain"/>
    <property type="match status" value="1"/>
</dbReference>
<comment type="subcellular location">
    <subcellularLocation>
        <location evidence="8">Cytoplasm</location>
    </subcellularLocation>
</comment>
<dbReference type="SUPFAM" id="SSF52540">
    <property type="entry name" value="P-loop containing nucleoside triphosphate hydrolases"/>
    <property type="match status" value="1"/>
</dbReference>
<dbReference type="PROSITE" id="PS00905">
    <property type="entry name" value="GTP1_OBG"/>
    <property type="match status" value="1"/>
</dbReference>
<dbReference type="InterPro" id="IPR006074">
    <property type="entry name" value="GTP1-OBG_CS"/>
</dbReference>
<gene>
    <name evidence="12" type="primary">obgE</name>
    <name evidence="8" type="synonym">obg</name>
    <name evidence="12" type="ORF">FXN63_03970</name>
</gene>
<reference evidence="12 13" key="1">
    <citation type="submission" date="2019-08" db="EMBL/GenBank/DDBJ databases">
        <title>Amphibian skin-associated Pigmentiphaga: genome sequence and occurrence across geography and hosts.</title>
        <authorList>
            <person name="Bletz M.C."/>
            <person name="Bunk B."/>
            <person name="Sproeer C."/>
            <person name="Biwer P."/>
            <person name="Reiter S."/>
            <person name="Rabemananjara F.C.E."/>
            <person name="Schulz S."/>
            <person name="Overmann J."/>
            <person name="Vences M."/>
        </authorList>
    </citation>
    <scope>NUCLEOTIDE SEQUENCE [LARGE SCALE GENOMIC DNA]</scope>
    <source>
        <strain evidence="12 13">Mada1488</strain>
    </source>
</reference>
<dbReference type="GO" id="GO:0005737">
    <property type="term" value="C:cytoplasm"/>
    <property type="evidence" value="ECO:0007669"/>
    <property type="project" value="UniProtKB-SubCell"/>
</dbReference>
<dbReference type="Pfam" id="PF01018">
    <property type="entry name" value="GTP1_OBG"/>
    <property type="match status" value="1"/>
</dbReference>
<dbReference type="FunFam" id="2.70.210.12:FF:000001">
    <property type="entry name" value="GTPase Obg"/>
    <property type="match status" value="1"/>
</dbReference>
<feature type="binding site" evidence="8">
    <location>
        <position position="193"/>
    </location>
    <ligand>
        <name>Mg(2+)</name>
        <dbReference type="ChEBI" id="CHEBI:18420"/>
    </ligand>
</feature>
<keyword evidence="2 8" id="KW-0963">Cytoplasm</keyword>
<evidence type="ECO:0000313" key="12">
    <source>
        <dbReference type="EMBL" id="QEI05086.1"/>
    </source>
</evidence>
<dbReference type="InterPro" id="IPR031167">
    <property type="entry name" value="G_OBG"/>
</dbReference>
<accession>A0A5C0ATT6</accession>
<feature type="domain" description="OBG-type G" evidence="10">
    <location>
        <begin position="160"/>
        <end position="332"/>
    </location>
</feature>
<evidence type="ECO:0000313" key="13">
    <source>
        <dbReference type="Proteomes" id="UP000325161"/>
    </source>
</evidence>
<dbReference type="PROSITE" id="PS51710">
    <property type="entry name" value="G_OBG"/>
    <property type="match status" value="1"/>
</dbReference>
<dbReference type="NCBIfam" id="TIGR02729">
    <property type="entry name" value="Obg_CgtA"/>
    <property type="match status" value="1"/>
</dbReference>
<evidence type="ECO:0000256" key="4">
    <source>
        <dbReference type="ARBA" id="ARBA00022741"/>
    </source>
</evidence>
<keyword evidence="13" id="KW-1185">Reference proteome</keyword>
<dbReference type="NCBIfam" id="NF008955">
    <property type="entry name" value="PRK12297.1"/>
    <property type="match status" value="1"/>
</dbReference>
<dbReference type="GO" id="GO:0005525">
    <property type="term" value="F:GTP binding"/>
    <property type="evidence" value="ECO:0007669"/>
    <property type="project" value="UniProtKB-UniRule"/>
</dbReference>
<feature type="binding site" evidence="8">
    <location>
        <begin position="213"/>
        <end position="216"/>
    </location>
    <ligand>
        <name>GTP</name>
        <dbReference type="ChEBI" id="CHEBI:37565"/>
    </ligand>
</feature>
<keyword evidence="6 8" id="KW-0460">Magnesium</keyword>
<dbReference type="PROSITE" id="PS51883">
    <property type="entry name" value="OBG"/>
    <property type="match status" value="1"/>
</dbReference>
<keyword evidence="3 8" id="KW-0479">Metal-binding</keyword>
<comment type="cofactor">
    <cofactor evidence="8">
        <name>Mg(2+)</name>
        <dbReference type="ChEBI" id="CHEBI:18420"/>
    </cofactor>
</comment>
<protein>
    <recommendedName>
        <fullName evidence="8">GTPase Obg</fullName>
        <ecNumber evidence="8">3.6.5.-</ecNumber>
    </recommendedName>
    <alternativeName>
        <fullName evidence="8">GTP-binding protein Obg</fullName>
    </alternativeName>
</protein>
<dbReference type="KEGG" id="pacr:FXN63_03970"/>
<dbReference type="EMBL" id="CP043046">
    <property type="protein sequence ID" value="QEI05086.1"/>
    <property type="molecule type" value="Genomic_DNA"/>
</dbReference>
<dbReference type="InterPro" id="IPR006169">
    <property type="entry name" value="GTP1_OBG_dom"/>
</dbReference>
<dbReference type="GO" id="GO:0043022">
    <property type="term" value="F:ribosome binding"/>
    <property type="evidence" value="ECO:0007669"/>
    <property type="project" value="UniProtKB-ARBA"/>
</dbReference>
<dbReference type="NCBIfam" id="NF008954">
    <property type="entry name" value="PRK12296.1"/>
    <property type="match status" value="1"/>
</dbReference>
<dbReference type="PRINTS" id="PR00326">
    <property type="entry name" value="GTP1OBG"/>
</dbReference>
<dbReference type="GO" id="GO:0003924">
    <property type="term" value="F:GTPase activity"/>
    <property type="evidence" value="ECO:0007669"/>
    <property type="project" value="UniProtKB-UniRule"/>
</dbReference>
<organism evidence="12 13">
    <name type="scientific">Pigmentiphaga aceris</name>
    <dbReference type="NCBI Taxonomy" id="1940612"/>
    <lineage>
        <taxon>Bacteria</taxon>
        <taxon>Pseudomonadati</taxon>
        <taxon>Pseudomonadota</taxon>
        <taxon>Betaproteobacteria</taxon>
        <taxon>Burkholderiales</taxon>
        <taxon>Alcaligenaceae</taxon>
        <taxon>Pigmentiphaga</taxon>
    </lineage>
</organism>
<evidence type="ECO:0000259" key="11">
    <source>
        <dbReference type="PROSITE" id="PS51883"/>
    </source>
</evidence>
<dbReference type="InterPro" id="IPR006073">
    <property type="entry name" value="GTP-bd"/>
</dbReference>
<dbReference type="Gene3D" id="3.40.50.300">
    <property type="entry name" value="P-loop containing nucleotide triphosphate hydrolases"/>
    <property type="match status" value="1"/>
</dbReference>
<dbReference type="PANTHER" id="PTHR11702">
    <property type="entry name" value="DEVELOPMENTALLY REGULATED GTP-BINDING PROTEIN-RELATED"/>
    <property type="match status" value="1"/>
</dbReference>
<dbReference type="NCBIfam" id="NF008956">
    <property type="entry name" value="PRK12299.1"/>
    <property type="match status" value="1"/>
</dbReference>
<dbReference type="RefSeq" id="WP_148813051.1">
    <property type="nucleotide sequence ID" value="NZ_CP043046.1"/>
</dbReference>